<keyword evidence="8 11" id="KW-0350">Heme biosynthesis</keyword>
<comment type="function">
    <text evidence="1 11">Catalyzes the 6-electron oxidation of protoporphyrinogen-IX to form protoporphyrin-IX.</text>
</comment>
<dbReference type="RefSeq" id="XP_025372088.1">
    <property type="nucleotide sequence ID" value="XM_025513174.1"/>
</dbReference>
<dbReference type="UniPathway" id="UPA00251">
    <property type="reaction ID" value="UER00324"/>
</dbReference>
<evidence type="ECO:0000256" key="8">
    <source>
        <dbReference type="ARBA" id="ARBA00023133"/>
    </source>
</evidence>
<keyword evidence="15" id="KW-1185">Reference proteome</keyword>
<evidence type="ECO:0000256" key="7">
    <source>
        <dbReference type="ARBA" id="ARBA00023002"/>
    </source>
</evidence>
<evidence type="ECO:0000313" key="15">
    <source>
        <dbReference type="Proteomes" id="UP000245783"/>
    </source>
</evidence>
<dbReference type="PANTHER" id="PTHR42923:SF3">
    <property type="entry name" value="PROTOPORPHYRINOGEN OXIDASE"/>
    <property type="match status" value="1"/>
</dbReference>
<dbReference type="InterPro" id="IPR004572">
    <property type="entry name" value="Protoporphyrinogen_oxidase"/>
</dbReference>
<evidence type="ECO:0000256" key="6">
    <source>
        <dbReference type="ARBA" id="ARBA00022827"/>
    </source>
</evidence>
<dbReference type="FunCoup" id="A0A316W725">
    <property type="interactions" value="197"/>
</dbReference>
<comment type="subcellular location">
    <subcellularLocation>
        <location evidence="11">Mitochondrion inner membrane</location>
    </subcellularLocation>
</comment>
<dbReference type="AlphaFoldDB" id="A0A316W725"/>
<keyword evidence="7 11" id="KW-0560">Oxidoreductase</keyword>
<evidence type="ECO:0000256" key="3">
    <source>
        <dbReference type="ARBA" id="ARBA00010551"/>
    </source>
</evidence>
<dbReference type="SUPFAM" id="SSF54373">
    <property type="entry name" value="FAD-linked reductases, C-terminal domain"/>
    <property type="match status" value="1"/>
</dbReference>
<feature type="region of interest" description="Disordered" evidence="12">
    <location>
        <begin position="59"/>
        <end position="79"/>
    </location>
</feature>
<dbReference type="STRING" id="1522189.A0A316W725"/>
<reference evidence="14 15" key="1">
    <citation type="journal article" date="2018" name="Mol. Biol. Evol.">
        <title>Broad Genomic Sampling Reveals a Smut Pathogenic Ancestry of the Fungal Clade Ustilaginomycotina.</title>
        <authorList>
            <person name="Kijpornyongpan T."/>
            <person name="Mondo S.J."/>
            <person name="Barry K."/>
            <person name="Sandor L."/>
            <person name="Lee J."/>
            <person name="Lipzen A."/>
            <person name="Pangilinan J."/>
            <person name="LaButti K."/>
            <person name="Hainaut M."/>
            <person name="Henrissat B."/>
            <person name="Grigoriev I.V."/>
            <person name="Spatafora J.W."/>
            <person name="Aime M.C."/>
        </authorList>
    </citation>
    <scope>NUCLEOTIDE SEQUENCE [LARGE SCALE GENOMIC DNA]</scope>
    <source>
        <strain evidence="14 15">MCA 4658</strain>
    </source>
</reference>
<keyword evidence="5 11" id="KW-0285">Flavoprotein</keyword>
<evidence type="ECO:0000256" key="4">
    <source>
        <dbReference type="ARBA" id="ARBA00012867"/>
    </source>
</evidence>
<evidence type="ECO:0000313" key="14">
    <source>
        <dbReference type="EMBL" id="PWN44928.1"/>
    </source>
</evidence>
<sequence>MSLRCCATQSAAREASGRLSHLARLRQTGCRALRTIACSCAICATSSRLRKLQLCSSPDARARSSSPRISLRRQSSFPAGNDPSRQIVVIGGGISGLTAALYLARGLPEHRIVLLEATSRLGGWIDSTRVDIGHVGNNERSKGQETALLEAGPRSIRPSGAPGLAMLGLLKSLSLIPRLLLVPKTAPSAQNRFIYYPNALQRLPSNLLSLPKAFFLPSLKGILKGAWHDFRTPSRFARPKSESALEKERQRAREQDADESISTFIVRRMGKSGELLRDRLFSAVLHGIYAGSPHVLSVRSTLGALWKAEQRHGSPVRAALPSWLNKGKRQLTSQEKAADEAAAKEVSRYEKELGDVIVGRMKGISVYSLPEGVGEITQAIVDELERMPNAQFALNAPVTNIVGREARSLKLSTPHSTYSASRIVAAQPSASLDRSTSTSLPWLSHNPGANVGVVNVIFPSSLASHFVSGAKDRLLPVEGFGYLIPTATENVDGVLGVVFDSDSLPDQDVAAHASTGQTPTKLTVMIGGPHWTSKREHSFPKEQELVDIAKRALNSHLGLSKDLLEDRSAVYRAKLQLKCIPHYAVGHIARMRDLDDKLRAHPDFGNGRLVLAGASYTGVSLNDCVLHARRLADRIIAEERAGSVSGGSRSITGLESFVEDRTFALQSGAINLNG</sequence>
<name>A0A316W725_9BASI</name>
<keyword evidence="6 11" id="KW-0274">FAD</keyword>
<dbReference type="GO" id="GO:0006782">
    <property type="term" value="P:protoporphyrinogen IX biosynthetic process"/>
    <property type="evidence" value="ECO:0007669"/>
    <property type="project" value="UniProtKB-UniRule"/>
</dbReference>
<dbReference type="EMBL" id="KZ819358">
    <property type="protein sequence ID" value="PWN44928.1"/>
    <property type="molecule type" value="Genomic_DNA"/>
</dbReference>
<comment type="pathway">
    <text evidence="2 11">Porphyrin-containing compound metabolism; protoporphyrin-IX biosynthesis; protoporphyrin-IX from protoporphyrinogen-IX: step 1/1.</text>
</comment>
<evidence type="ECO:0000256" key="9">
    <source>
        <dbReference type="ARBA" id="ARBA00023244"/>
    </source>
</evidence>
<dbReference type="SUPFAM" id="SSF51905">
    <property type="entry name" value="FAD/NAD(P)-binding domain"/>
    <property type="match status" value="1"/>
</dbReference>
<dbReference type="InParanoid" id="A0A316W725"/>
<dbReference type="GeneID" id="37035044"/>
<comment type="similarity">
    <text evidence="3 11">Belongs to the protoporphyrinogen/coproporphyrinogen oxidase family. Protoporphyrinogen oxidase subfamily.</text>
</comment>
<evidence type="ECO:0000256" key="12">
    <source>
        <dbReference type="SAM" id="MobiDB-lite"/>
    </source>
</evidence>
<accession>A0A316W725</accession>
<evidence type="ECO:0000256" key="10">
    <source>
        <dbReference type="ARBA" id="ARBA00047554"/>
    </source>
</evidence>
<feature type="compositionally biased region" description="Low complexity" evidence="12">
    <location>
        <begin position="59"/>
        <end position="76"/>
    </location>
</feature>
<comment type="catalytic activity">
    <reaction evidence="10 11">
        <text>protoporphyrinogen IX + 3 O2 = protoporphyrin IX + 3 H2O2</text>
        <dbReference type="Rhea" id="RHEA:25576"/>
        <dbReference type="ChEBI" id="CHEBI:15379"/>
        <dbReference type="ChEBI" id="CHEBI:16240"/>
        <dbReference type="ChEBI" id="CHEBI:57306"/>
        <dbReference type="ChEBI" id="CHEBI:57307"/>
        <dbReference type="EC" id="1.3.3.4"/>
    </reaction>
</comment>
<comment type="cofactor">
    <cofactor evidence="11">
        <name>FAD</name>
        <dbReference type="ChEBI" id="CHEBI:57692"/>
    </cofactor>
    <text evidence="11">Binds 1 FAD per subunit.</text>
</comment>
<evidence type="ECO:0000256" key="11">
    <source>
        <dbReference type="RuleBase" id="RU367069"/>
    </source>
</evidence>
<dbReference type="GO" id="GO:0004729">
    <property type="term" value="F:oxygen-dependent protoporphyrinogen oxidase activity"/>
    <property type="evidence" value="ECO:0007669"/>
    <property type="project" value="UniProtKB-UniRule"/>
</dbReference>
<dbReference type="InterPro" id="IPR002937">
    <property type="entry name" value="Amino_oxidase"/>
</dbReference>
<evidence type="ECO:0000256" key="2">
    <source>
        <dbReference type="ARBA" id="ARBA00005073"/>
    </source>
</evidence>
<evidence type="ECO:0000256" key="5">
    <source>
        <dbReference type="ARBA" id="ARBA00022630"/>
    </source>
</evidence>
<protein>
    <recommendedName>
        <fullName evidence="4 11">Protoporphyrinogen oxidase</fullName>
        <ecNumber evidence="4 11">1.3.3.4</ecNumber>
    </recommendedName>
</protein>
<dbReference type="Pfam" id="PF01593">
    <property type="entry name" value="Amino_oxidase"/>
    <property type="match status" value="1"/>
</dbReference>
<dbReference type="Gene3D" id="3.50.50.60">
    <property type="entry name" value="FAD/NAD(P)-binding domain"/>
    <property type="match status" value="1"/>
</dbReference>
<dbReference type="Proteomes" id="UP000245783">
    <property type="component" value="Unassembled WGS sequence"/>
</dbReference>
<feature type="domain" description="Amine oxidase" evidence="13">
    <location>
        <begin position="94"/>
        <end position="636"/>
    </location>
</feature>
<keyword evidence="9 11" id="KW-0627">Porphyrin biosynthesis</keyword>
<organism evidence="14 15">
    <name type="scientific">Ceraceosorus guamensis</name>
    <dbReference type="NCBI Taxonomy" id="1522189"/>
    <lineage>
        <taxon>Eukaryota</taxon>
        <taxon>Fungi</taxon>
        <taxon>Dikarya</taxon>
        <taxon>Basidiomycota</taxon>
        <taxon>Ustilaginomycotina</taxon>
        <taxon>Exobasidiomycetes</taxon>
        <taxon>Ceraceosorales</taxon>
        <taxon>Ceraceosoraceae</taxon>
        <taxon>Ceraceosorus</taxon>
    </lineage>
</organism>
<evidence type="ECO:0000256" key="1">
    <source>
        <dbReference type="ARBA" id="ARBA00002600"/>
    </source>
</evidence>
<dbReference type="GO" id="GO:0005743">
    <property type="term" value="C:mitochondrial inner membrane"/>
    <property type="evidence" value="ECO:0007669"/>
    <property type="project" value="UniProtKB-SubCell"/>
</dbReference>
<proteinExistence type="inferred from homology"/>
<dbReference type="NCBIfam" id="TIGR00562">
    <property type="entry name" value="proto_IX_ox"/>
    <property type="match status" value="1"/>
</dbReference>
<dbReference type="PANTHER" id="PTHR42923">
    <property type="entry name" value="PROTOPORPHYRINOGEN OXIDASE"/>
    <property type="match status" value="1"/>
</dbReference>
<dbReference type="OrthoDB" id="438553at2759"/>
<dbReference type="InterPro" id="IPR036188">
    <property type="entry name" value="FAD/NAD-bd_sf"/>
</dbReference>
<dbReference type="EC" id="1.3.3.4" evidence="4 11"/>
<evidence type="ECO:0000259" key="13">
    <source>
        <dbReference type="Pfam" id="PF01593"/>
    </source>
</evidence>
<gene>
    <name evidence="14" type="ORF">IE81DRAFT_320909</name>
</gene>
<dbReference type="InterPro" id="IPR050464">
    <property type="entry name" value="Zeta_carotene_desat/Oxidored"/>
</dbReference>